<dbReference type="Proteomes" id="UP001283361">
    <property type="component" value="Unassembled WGS sequence"/>
</dbReference>
<evidence type="ECO:0000313" key="1">
    <source>
        <dbReference type="EMBL" id="KAK3788623.1"/>
    </source>
</evidence>
<organism evidence="1 2">
    <name type="scientific">Elysia crispata</name>
    <name type="common">lettuce slug</name>
    <dbReference type="NCBI Taxonomy" id="231223"/>
    <lineage>
        <taxon>Eukaryota</taxon>
        <taxon>Metazoa</taxon>
        <taxon>Spiralia</taxon>
        <taxon>Lophotrochozoa</taxon>
        <taxon>Mollusca</taxon>
        <taxon>Gastropoda</taxon>
        <taxon>Heterobranchia</taxon>
        <taxon>Euthyneura</taxon>
        <taxon>Panpulmonata</taxon>
        <taxon>Sacoglossa</taxon>
        <taxon>Placobranchoidea</taxon>
        <taxon>Plakobranchidae</taxon>
        <taxon>Elysia</taxon>
    </lineage>
</organism>
<keyword evidence="2" id="KW-1185">Reference proteome</keyword>
<evidence type="ECO:0000313" key="2">
    <source>
        <dbReference type="Proteomes" id="UP001283361"/>
    </source>
</evidence>
<sequence>MITVTIHQHCVHDHHYNTSTLFSRSPLQYINTVFTITITIHPYCVHHHHYNTSTLCSRSPLQYINTVLTITITIHQHCVHDHHYNTSTLNLPSVTSPHPTHLIVAVLRDLKASPTVEPSV</sequence>
<comment type="caution">
    <text evidence="1">The sequence shown here is derived from an EMBL/GenBank/DDBJ whole genome shotgun (WGS) entry which is preliminary data.</text>
</comment>
<accession>A0AAE1E0R5</accession>
<dbReference type="EMBL" id="JAWDGP010001753">
    <property type="protein sequence ID" value="KAK3788623.1"/>
    <property type="molecule type" value="Genomic_DNA"/>
</dbReference>
<name>A0AAE1E0R5_9GAST</name>
<gene>
    <name evidence="1" type="ORF">RRG08_031279</name>
</gene>
<protein>
    <submittedName>
        <fullName evidence="1">Uncharacterized protein</fullName>
    </submittedName>
</protein>
<reference evidence="1" key="1">
    <citation type="journal article" date="2023" name="G3 (Bethesda)">
        <title>A reference genome for the long-term kleptoplast-retaining sea slug Elysia crispata morphotype clarki.</title>
        <authorList>
            <person name="Eastman K.E."/>
            <person name="Pendleton A.L."/>
            <person name="Shaikh M.A."/>
            <person name="Suttiyut T."/>
            <person name="Ogas R."/>
            <person name="Tomko P."/>
            <person name="Gavelis G."/>
            <person name="Widhalm J.R."/>
            <person name="Wisecaver J.H."/>
        </authorList>
    </citation>
    <scope>NUCLEOTIDE SEQUENCE</scope>
    <source>
        <strain evidence="1">ECLA1</strain>
    </source>
</reference>
<dbReference type="AlphaFoldDB" id="A0AAE1E0R5"/>
<proteinExistence type="predicted"/>